<dbReference type="EMBL" id="JAZDUA010000075">
    <property type="protein sequence ID" value="KAK7869375.1"/>
    <property type="molecule type" value="Genomic_DNA"/>
</dbReference>
<dbReference type="Pfam" id="PF05699">
    <property type="entry name" value="Dimer_Tnp_hAT"/>
    <property type="match status" value="1"/>
</dbReference>
<evidence type="ECO:0000313" key="6">
    <source>
        <dbReference type="EMBL" id="KAK7869375.1"/>
    </source>
</evidence>
<reference evidence="6 7" key="1">
    <citation type="submission" date="2024-03" db="EMBL/GenBank/DDBJ databases">
        <title>The genome assembly and annotation of the cricket Gryllus longicercus Weissman &amp; Gray.</title>
        <authorList>
            <person name="Szrajer S."/>
            <person name="Gray D."/>
            <person name="Ylla G."/>
        </authorList>
    </citation>
    <scope>NUCLEOTIDE SEQUENCE [LARGE SCALE GENOMIC DNA]</scope>
    <source>
        <strain evidence="6">DAG 2021-001</strain>
        <tissue evidence="6">Whole body minus gut</tissue>
    </source>
</reference>
<evidence type="ECO:0000313" key="4">
    <source>
        <dbReference type="EMBL" id="KAK7866409.1"/>
    </source>
</evidence>
<accession>A0AAN9VWE4</accession>
<dbReference type="EMBL" id="JAZDUA010000148">
    <property type="protein sequence ID" value="KAK7866409.1"/>
    <property type="molecule type" value="Genomic_DNA"/>
</dbReference>
<dbReference type="InterPro" id="IPR008906">
    <property type="entry name" value="HATC_C_dom"/>
</dbReference>
<evidence type="ECO:0000259" key="1">
    <source>
        <dbReference type="Pfam" id="PF05699"/>
    </source>
</evidence>
<evidence type="ECO:0000313" key="5">
    <source>
        <dbReference type="EMBL" id="KAK7866411.1"/>
    </source>
</evidence>
<dbReference type="EMBL" id="JAZDUA010000148">
    <property type="protein sequence ID" value="KAK7866411.1"/>
    <property type="molecule type" value="Genomic_DNA"/>
</dbReference>
<dbReference type="EMBL" id="JAZDUA010000158">
    <property type="protein sequence ID" value="KAK7866003.1"/>
    <property type="molecule type" value="Genomic_DNA"/>
</dbReference>
<evidence type="ECO:0000313" key="2">
    <source>
        <dbReference type="EMBL" id="KAK7794007.1"/>
    </source>
</evidence>
<feature type="domain" description="HAT C-terminal dimerisation" evidence="1">
    <location>
        <begin position="152"/>
        <end position="201"/>
    </location>
</feature>
<evidence type="ECO:0000313" key="7">
    <source>
        <dbReference type="Proteomes" id="UP001378592"/>
    </source>
</evidence>
<gene>
    <name evidence="6" type="ORF">R5R35_000683</name>
    <name evidence="2" type="ORF">R5R35_007441</name>
    <name evidence="4" type="ORF">R5R35_009831</name>
    <name evidence="5" type="ORF">R5R35_009833</name>
    <name evidence="3" type="ORF">R5R35_012298</name>
</gene>
<dbReference type="AlphaFoldDB" id="A0AAN9VWE4"/>
<protein>
    <recommendedName>
        <fullName evidence="1">HAT C-terminal dimerisation domain-containing protein</fullName>
    </recommendedName>
</protein>
<proteinExistence type="predicted"/>
<evidence type="ECO:0000313" key="3">
    <source>
        <dbReference type="EMBL" id="KAK7866003.1"/>
    </source>
</evidence>
<dbReference type="InterPro" id="IPR012337">
    <property type="entry name" value="RNaseH-like_sf"/>
</dbReference>
<organism evidence="6 7">
    <name type="scientific">Gryllus longicercus</name>
    <dbReference type="NCBI Taxonomy" id="2509291"/>
    <lineage>
        <taxon>Eukaryota</taxon>
        <taxon>Metazoa</taxon>
        <taxon>Ecdysozoa</taxon>
        <taxon>Arthropoda</taxon>
        <taxon>Hexapoda</taxon>
        <taxon>Insecta</taxon>
        <taxon>Pterygota</taxon>
        <taxon>Neoptera</taxon>
        <taxon>Polyneoptera</taxon>
        <taxon>Orthoptera</taxon>
        <taxon>Ensifera</taxon>
        <taxon>Gryllidea</taxon>
        <taxon>Grylloidea</taxon>
        <taxon>Gryllidae</taxon>
        <taxon>Gryllinae</taxon>
        <taxon>Gryllus</taxon>
    </lineage>
</organism>
<comment type="caution">
    <text evidence="6">The sequence shown here is derived from an EMBL/GenBank/DDBJ whole genome shotgun (WGS) entry which is preliminary data.</text>
</comment>
<keyword evidence="7" id="KW-1185">Reference proteome</keyword>
<dbReference type="EMBL" id="JAZDUA010000352">
    <property type="protein sequence ID" value="KAK7794007.1"/>
    <property type="molecule type" value="Genomic_DNA"/>
</dbReference>
<dbReference type="Proteomes" id="UP001378592">
    <property type="component" value="Unassembled WGS sequence"/>
</dbReference>
<name>A0AAN9VWE4_9ORTH</name>
<dbReference type="SUPFAM" id="SSF53098">
    <property type="entry name" value="Ribonuclease H-like"/>
    <property type="match status" value="1"/>
</dbReference>
<dbReference type="GO" id="GO:0046983">
    <property type="term" value="F:protein dimerization activity"/>
    <property type="evidence" value="ECO:0007669"/>
    <property type="project" value="InterPro"/>
</dbReference>
<sequence>MLKEALSKTENYLPNDRVDLGASFNKITSSPHFGVTDEELSVVRERCTKFLITLTHQLLEKLPNNVTTIQELRLIAPNSAIASVGRPRFEQLPFDLAVPDIDIDKLEAQWRSLGTLTLKDINPEFSDGMEIDSVKFWGNVRQLSNAIGETPYEQLADFCLKALTLPVSNAVVERVFSIMNAVKTRARNKMQLEILQCIIRIRVHLKEVLKSCCIDFQPSHDMLMRFTSQMYESTRNPKDLGTPRQTSNSTAEGEDLLEMITLFDNDNESHDCL</sequence>